<dbReference type="Proteomes" id="UP000326062">
    <property type="component" value="Unassembled WGS sequence"/>
</dbReference>
<evidence type="ECO:0000313" key="2">
    <source>
        <dbReference type="EMBL" id="KAB0336796.1"/>
    </source>
</evidence>
<gene>
    <name evidence="4" type="ORF">FD755_025848</name>
    <name evidence="3" type="ORF">FD755_025849</name>
    <name evidence="2" type="ORF">FD755_025850</name>
    <name evidence="1" type="ORF">FD755_025851</name>
</gene>
<evidence type="ECO:0000313" key="4">
    <source>
        <dbReference type="EMBL" id="KAB0336798.1"/>
    </source>
</evidence>
<dbReference type="EMBL" id="VCEB01020298">
    <property type="protein sequence ID" value="KAB0336798.1"/>
    <property type="molecule type" value="Genomic_DNA"/>
</dbReference>
<keyword evidence="5" id="KW-1185">Reference proteome</keyword>
<evidence type="ECO:0000313" key="1">
    <source>
        <dbReference type="EMBL" id="KAB0336794.1"/>
    </source>
</evidence>
<evidence type="ECO:0000313" key="3">
    <source>
        <dbReference type="EMBL" id="KAB0336797.1"/>
    </source>
</evidence>
<dbReference type="EMBL" id="VCEB01020299">
    <property type="protein sequence ID" value="KAB0336797.1"/>
    <property type="molecule type" value="Genomic_DNA"/>
</dbReference>
<accession>A0A5N3UJ00</accession>
<evidence type="ECO:0000313" key="5">
    <source>
        <dbReference type="Proteomes" id="UP000326062"/>
    </source>
</evidence>
<comment type="caution">
    <text evidence="2">The sequence shown here is derived from an EMBL/GenBank/DDBJ whole genome shotgun (WGS) entry which is preliminary data.</text>
</comment>
<feature type="non-terminal residue" evidence="2">
    <location>
        <position position="163"/>
    </location>
</feature>
<name>A0A5N3UJ00_MUNRE</name>
<proteinExistence type="predicted"/>
<dbReference type="EMBL" id="VCEB01020301">
    <property type="protein sequence ID" value="KAB0336794.1"/>
    <property type="molecule type" value="Genomic_DNA"/>
</dbReference>
<dbReference type="EMBL" id="VCEB01020300">
    <property type="protein sequence ID" value="KAB0336796.1"/>
    <property type="molecule type" value="Genomic_DNA"/>
</dbReference>
<organism evidence="2 5">
    <name type="scientific">Muntiacus reevesi</name>
    <name type="common">Reeves' muntjac</name>
    <name type="synonym">Cervus reevesi</name>
    <dbReference type="NCBI Taxonomy" id="9886"/>
    <lineage>
        <taxon>Eukaryota</taxon>
        <taxon>Metazoa</taxon>
        <taxon>Chordata</taxon>
        <taxon>Craniata</taxon>
        <taxon>Vertebrata</taxon>
        <taxon>Euteleostomi</taxon>
        <taxon>Mammalia</taxon>
        <taxon>Eutheria</taxon>
        <taxon>Laurasiatheria</taxon>
        <taxon>Artiodactyla</taxon>
        <taxon>Ruminantia</taxon>
        <taxon>Pecora</taxon>
        <taxon>Cervidae</taxon>
        <taxon>Muntiacinae</taxon>
        <taxon>Muntiacus</taxon>
    </lineage>
</organism>
<feature type="non-terminal residue" evidence="2">
    <location>
        <position position="1"/>
    </location>
</feature>
<sequence>DTWDLMPQKPRIKDLFPKANLGIYERFHLRNFNLIKHWEYTRAYERQTCFYGHKEIETVTHKANLTAKRNEEHDSNWEKHQFQSSTSAEKCKFSKKDLHHLLKHTCSLKGNVVYLEGDLVSVASTHSHNSECSLHLSIHSSTSEHLKFKNEGQNSQYTQFEGS</sequence>
<protein>
    <submittedName>
        <fullName evidence="2">Uncharacterized protein</fullName>
    </submittedName>
</protein>
<reference evidence="2 5" key="1">
    <citation type="submission" date="2019-06" db="EMBL/GenBank/DDBJ databases">
        <title>Discovery of a novel chromosome fission-fusion reversal in muntjac.</title>
        <authorList>
            <person name="Mudd A.B."/>
            <person name="Bredeson J.V."/>
            <person name="Baum R."/>
            <person name="Hockemeyer D."/>
            <person name="Rokhsar D.S."/>
        </authorList>
    </citation>
    <scope>NUCLEOTIDE SEQUENCE [LARGE SCALE GENOMIC DNA]</scope>
    <source>
        <strain evidence="2">UCam_UCB_Mr</strain>
        <tissue evidence="2">Fibroblast cell line</tissue>
    </source>
</reference>
<dbReference type="AlphaFoldDB" id="A0A5N3UJ00"/>